<reference evidence="2" key="1">
    <citation type="submission" date="2021-03" db="EMBL/GenBank/DDBJ databases">
        <authorList>
            <person name="Tagirdzhanova G."/>
        </authorList>
    </citation>
    <scope>NUCLEOTIDE SEQUENCE</scope>
</reference>
<organism evidence="2 3">
    <name type="scientific">Alectoria fallacina</name>
    <dbReference type="NCBI Taxonomy" id="1903189"/>
    <lineage>
        <taxon>Eukaryota</taxon>
        <taxon>Fungi</taxon>
        <taxon>Dikarya</taxon>
        <taxon>Ascomycota</taxon>
        <taxon>Pezizomycotina</taxon>
        <taxon>Lecanoromycetes</taxon>
        <taxon>OSLEUM clade</taxon>
        <taxon>Lecanoromycetidae</taxon>
        <taxon>Lecanorales</taxon>
        <taxon>Lecanorineae</taxon>
        <taxon>Parmeliaceae</taxon>
        <taxon>Alectoria</taxon>
    </lineage>
</organism>
<dbReference type="OrthoDB" id="10481060at2759"/>
<dbReference type="EMBL" id="CAJPDR010001114">
    <property type="protein sequence ID" value="CAF9943566.1"/>
    <property type="molecule type" value="Genomic_DNA"/>
</dbReference>
<accession>A0A8H3J9W2</accession>
<evidence type="ECO:0000313" key="3">
    <source>
        <dbReference type="Proteomes" id="UP000664203"/>
    </source>
</evidence>
<feature type="region of interest" description="Disordered" evidence="1">
    <location>
        <begin position="1"/>
        <end position="41"/>
    </location>
</feature>
<name>A0A8H3J9W2_9LECA</name>
<dbReference type="AlphaFoldDB" id="A0A8H3J9W2"/>
<dbReference type="Proteomes" id="UP000664203">
    <property type="component" value="Unassembled WGS sequence"/>
</dbReference>
<keyword evidence="3" id="KW-1185">Reference proteome</keyword>
<feature type="compositionally biased region" description="Polar residues" evidence="1">
    <location>
        <begin position="16"/>
        <end position="29"/>
    </location>
</feature>
<gene>
    <name evidence="2" type="ORF">ALECFALPRED_000698</name>
</gene>
<protein>
    <submittedName>
        <fullName evidence="2">Uncharacterized protein</fullName>
    </submittedName>
</protein>
<comment type="caution">
    <text evidence="2">The sequence shown here is derived from an EMBL/GenBank/DDBJ whole genome shotgun (WGS) entry which is preliminary data.</text>
</comment>
<feature type="compositionally biased region" description="Basic and acidic residues" evidence="1">
    <location>
        <begin position="32"/>
        <end position="41"/>
    </location>
</feature>
<proteinExistence type="predicted"/>
<sequence>MAKSLKSRRSASRAATVSNVSAKSAQGQFSDAEGRANHYSKDPLMVQRYLKGVREALYKKDKKNEKEPGHLMQTFRMARRVVVGEDGKSAALPCPKALDDGMAGARRVDGIQSTVEATLMDKAQIKGDISIALDTNSTGAGSRFESPSGLDEFFPKDRQFSPEPVHFPGMGEDSVGMNNASHLTVLRLPKLKHRGNTLTLLSIRHSRSDSNSTLPDLDYVGPYQVSDAWQDRVTCAIEEINVVRDIKWAERLANAIVEAQEAKDTYWSDKLAKAVAEVKTAKDEEWETVCGANDSSHSNGMKDQQEYHEHVIEDLKLEHTELLYEHTERHAEELQQLTKKHGLDAWKLEMRSAQGAKEVRKLKESLSEMGADQMAMEKNLGYVTGERDAWFKAFATVQGLSPPQAITRLVPSQSDEHLYRIQEDDDATH</sequence>
<evidence type="ECO:0000256" key="1">
    <source>
        <dbReference type="SAM" id="MobiDB-lite"/>
    </source>
</evidence>
<feature type="compositionally biased region" description="Basic residues" evidence="1">
    <location>
        <begin position="1"/>
        <end position="11"/>
    </location>
</feature>
<evidence type="ECO:0000313" key="2">
    <source>
        <dbReference type="EMBL" id="CAF9943566.1"/>
    </source>
</evidence>